<dbReference type="Pfam" id="PF14932">
    <property type="entry name" value="HAUS-augmin3"/>
    <property type="match status" value="1"/>
</dbReference>
<keyword evidence="6" id="KW-0498">Mitosis</keyword>
<dbReference type="GO" id="GO:0005874">
    <property type="term" value="C:microtubule"/>
    <property type="evidence" value="ECO:0007669"/>
    <property type="project" value="UniProtKB-KW"/>
</dbReference>
<evidence type="ECO:0000256" key="1">
    <source>
        <dbReference type="ARBA" id="ARBA00004186"/>
    </source>
</evidence>
<dbReference type="GO" id="GO:0051301">
    <property type="term" value="P:cell division"/>
    <property type="evidence" value="ECO:0007669"/>
    <property type="project" value="UniProtKB-KW"/>
</dbReference>
<evidence type="ECO:0000256" key="2">
    <source>
        <dbReference type="ARBA" id="ARBA00009645"/>
    </source>
</evidence>
<accession>A0ABC9H8D8</accession>
<comment type="subcellular location">
    <subcellularLocation>
        <location evidence="1">Cytoplasm</location>
        <location evidence="1">Cytoskeleton</location>
        <location evidence="1">Spindle</location>
    </subcellularLocation>
</comment>
<evidence type="ECO:0000256" key="6">
    <source>
        <dbReference type="ARBA" id="ARBA00022776"/>
    </source>
</evidence>
<feature type="domain" description="HAUS augmin-like complex subunit 3 N-terminal" evidence="11">
    <location>
        <begin position="28"/>
        <end position="275"/>
    </location>
</feature>
<evidence type="ECO:0000313" key="13">
    <source>
        <dbReference type="Proteomes" id="UP001497457"/>
    </source>
</evidence>
<feature type="coiled-coil region" evidence="10">
    <location>
        <begin position="103"/>
        <end position="137"/>
    </location>
</feature>
<dbReference type="EMBL" id="CAXIPR030004409">
    <property type="protein sequence ID" value="CAM0151110.1"/>
    <property type="molecule type" value="Genomic_DNA"/>
</dbReference>
<evidence type="ECO:0000259" key="11">
    <source>
        <dbReference type="Pfam" id="PF14932"/>
    </source>
</evidence>
<comment type="caution">
    <text evidence="12">The sequence shown here is derived from an EMBL/GenBank/DDBJ whole genome shotgun (WGS) entry which is preliminary data.</text>
</comment>
<dbReference type="InterPro" id="IPR026206">
    <property type="entry name" value="HAUS3"/>
</dbReference>
<reference evidence="12 13" key="1">
    <citation type="submission" date="2024-10" db="EMBL/GenBank/DDBJ databases">
        <authorList>
            <person name="Ryan C."/>
        </authorList>
    </citation>
    <scope>NUCLEOTIDE SEQUENCE [LARGE SCALE GENOMIC DNA]</scope>
</reference>
<sequence length="601" mass="68397">MSAKQLCDALAAAGFDGDDPLDPESLEWAFLQGNDSRRVLAWVCARLRPGNALSATDLELYEQLEMEGKLLEGEDLDFAFDSISAFSDNDGNQDYTFLSEESLEDIRDSKLTLRAEVSDLEKQLASLEWKLDLLTAQATTITQGKKSRSYAKTRANGQLTGLDEKFAKRSLEMNAVLGKLAATTQELSYYHSEADIGVYLSYCDFQSYVRSNQACTKELNRWFSKKFQKGPLQLVVKDDKSRGDFVNYHNFGVELNRINSIYAKNKRRYIEAQVEYAKEEAILSMLRAQLASQPSYHQDIHSLRRKSSELSEELKDLSLHVQKCLSESVTGLCSDLAQLASANILEGDHDLKLLRQECYISHQKKFINHMVNQFASHQFLKISCQLEKRTKISSAYSFLKAIELELQSYLSAVDVRLDRYHSIDQAASEMFEEGSIDDRDSFLHAVRDILSSHSSSQAMTPTYVSSYGLVEQISELQDELQYLQHEGENILPRERGRFTDELCRMIQTLEQILGVPITDVQPKLTPWPLAQSLEELEMVSQQVSTSVSEVTLARDEKAELLKQPSRNAQLERQVFVDFFCRPGRLENEVQELFSRVRALPE</sequence>
<gene>
    <name evidence="12" type="ORF">URODEC1_LOCUS124132</name>
</gene>
<evidence type="ECO:0000256" key="3">
    <source>
        <dbReference type="ARBA" id="ARBA00022490"/>
    </source>
</evidence>
<evidence type="ECO:0000256" key="9">
    <source>
        <dbReference type="ARBA" id="ARBA00023306"/>
    </source>
</evidence>
<dbReference type="Proteomes" id="UP001497457">
    <property type="component" value="Unassembled WGS sequence"/>
</dbReference>
<keyword evidence="7 10" id="KW-0175">Coiled coil</keyword>
<evidence type="ECO:0000256" key="5">
    <source>
        <dbReference type="ARBA" id="ARBA00022701"/>
    </source>
</evidence>
<dbReference type="AlphaFoldDB" id="A0ABC9H8D8"/>
<protein>
    <recommendedName>
        <fullName evidence="11">HAUS augmin-like complex subunit 3 N-terminal domain-containing protein</fullName>
    </recommendedName>
</protein>
<proteinExistence type="inferred from homology"/>
<organism evidence="12 13">
    <name type="scientific">Urochloa decumbens</name>
    <dbReference type="NCBI Taxonomy" id="240449"/>
    <lineage>
        <taxon>Eukaryota</taxon>
        <taxon>Viridiplantae</taxon>
        <taxon>Streptophyta</taxon>
        <taxon>Embryophyta</taxon>
        <taxon>Tracheophyta</taxon>
        <taxon>Spermatophyta</taxon>
        <taxon>Magnoliopsida</taxon>
        <taxon>Liliopsida</taxon>
        <taxon>Poales</taxon>
        <taxon>Poaceae</taxon>
        <taxon>PACMAD clade</taxon>
        <taxon>Panicoideae</taxon>
        <taxon>Panicodae</taxon>
        <taxon>Paniceae</taxon>
        <taxon>Melinidinae</taxon>
        <taxon>Urochloa</taxon>
    </lineage>
</organism>
<name>A0ABC9H8D8_9POAL</name>
<comment type="similarity">
    <text evidence="2">Belongs to the HAUS3 family.</text>
</comment>
<keyword evidence="13" id="KW-1185">Reference proteome</keyword>
<keyword evidence="9" id="KW-0131">Cell cycle</keyword>
<dbReference type="PRINTS" id="PR02089">
    <property type="entry name" value="HAUSAUGMINL3"/>
</dbReference>
<keyword evidence="4" id="KW-0132">Cell division</keyword>
<evidence type="ECO:0000256" key="10">
    <source>
        <dbReference type="SAM" id="Coils"/>
    </source>
</evidence>
<dbReference type="PANTHER" id="PTHR19378:SF4">
    <property type="entry name" value="OS07G0185700 PROTEIN"/>
    <property type="match status" value="1"/>
</dbReference>
<dbReference type="PANTHER" id="PTHR19378">
    <property type="entry name" value="GOLGIN- RELATED"/>
    <property type="match status" value="1"/>
</dbReference>
<evidence type="ECO:0000256" key="4">
    <source>
        <dbReference type="ARBA" id="ARBA00022618"/>
    </source>
</evidence>
<keyword evidence="5" id="KW-0493">Microtubule</keyword>
<evidence type="ECO:0000256" key="8">
    <source>
        <dbReference type="ARBA" id="ARBA00023212"/>
    </source>
</evidence>
<keyword evidence="8" id="KW-0206">Cytoskeleton</keyword>
<keyword evidence="3" id="KW-0963">Cytoplasm</keyword>
<dbReference type="InterPro" id="IPR032733">
    <property type="entry name" value="HAUS3_N"/>
</dbReference>
<evidence type="ECO:0000256" key="7">
    <source>
        <dbReference type="ARBA" id="ARBA00023054"/>
    </source>
</evidence>
<evidence type="ECO:0000313" key="12">
    <source>
        <dbReference type="EMBL" id="CAM0151110.1"/>
    </source>
</evidence>
<dbReference type="GO" id="GO:0005819">
    <property type="term" value="C:spindle"/>
    <property type="evidence" value="ECO:0007669"/>
    <property type="project" value="UniProtKB-SubCell"/>
</dbReference>